<comment type="caution">
    <text evidence="13">The sequence shown here is derived from an EMBL/GenBank/DDBJ whole genome shotgun (WGS) entry which is preliminary data.</text>
</comment>
<feature type="compositionally biased region" description="Pro residues" evidence="11">
    <location>
        <begin position="105"/>
        <end position="115"/>
    </location>
</feature>
<keyword evidence="4 9" id="KW-0812">Transmembrane</keyword>
<evidence type="ECO:0000256" key="10">
    <source>
        <dbReference type="SAM" id="Coils"/>
    </source>
</evidence>
<organism evidence="13">
    <name type="scientific">Hellea balneolensis</name>
    <dbReference type="NCBI Taxonomy" id="287478"/>
    <lineage>
        <taxon>Bacteria</taxon>
        <taxon>Pseudomonadati</taxon>
        <taxon>Pseudomonadota</taxon>
        <taxon>Alphaproteobacteria</taxon>
        <taxon>Maricaulales</taxon>
        <taxon>Robiginitomaculaceae</taxon>
        <taxon>Hellea</taxon>
    </lineage>
</organism>
<dbReference type="InterPro" id="IPR018448">
    <property type="entry name" value="TatB"/>
</dbReference>
<comment type="function">
    <text evidence="9">Part of the twin-arginine translocation (Tat) system that transports large folded proteins containing a characteristic twin-arginine motif in their signal peptide across membranes. Together with TatC, TatB is part of a receptor directly interacting with Tat signal peptides. TatB may form an oligomeric binding site that transiently accommodates folded Tat precursor proteins before their translocation.</text>
</comment>
<dbReference type="GO" id="GO:0033281">
    <property type="term" value="C:TAT protein transport complex"/>
    <property type="evidence" value="ECO:0007669"/>
    <property type="project" value="UniProtKB-UniRule"/>
</dbReference>
<evidence type="ECO:0000313" key="13">
    <source>
        <dbReference type="EMBL" id="HHI88586.1"/>
    </source>
</evidence>
<keyword evidence="7 9" id="KW-0811">Translocation</keyword>
<keyword evidence="8 9" id="KW-0472">Membrane</keyword>
<dbReference type="PANTHER" id="PTHR33162:SF1">
    <property type="entry name" value="SEC-INDEPENDENT PROTEIN TRANSLOCASE PROTEIN TATA, CHLOROPLASTIC"/>
    <property type="match status" value="1"/>
</dbReference>
<dbReference type="PRINTS" id="PR01506">
    <property type="entry name" value="TATBPROTEIN"/>
</dbReference>
<evidence type="ECO:0000256" key="3">
    <source>
        <dbReference type="ARBA" id="ARBA00022475"/>
    </source>
</evidence>
<dbReference type="InterPro" id="IPR003369">
    <property type="entry name" value="TatA/B/E"/>
</dbReference>
<dbReference type="PANTHER" id="PTHR33162">
    <property type="entry name" value="SEC-INDEPENDENT PROTEIN TRANSLOCASE PROTEIN TATA, CHLOROPLASTIC"/>
    <property type="match status" value="1"/>
</dbReference>
<evidence type="ECO:0000256" key="11">
    <source>
        <dbReference type="SAM" id="MobiDB-lite"/>
    </source>
</evidence>
<proteinExistence type="inferred from homology"/>
<accession>A0A7V5NWI4</accession>
<evidence type="ECO:0000256" key="6">
    <source>
        <dbReference type="ARBA" id="ARBA00022989"/>
    </source>
</evidence>
<keyword evidence="6 9" id="KW-1133">Transmembrane helix</keyword>
<dbReference type="HAMAP" id="MF_00237">
    <property type="entry name" value="TatB"/>
    <property type="match status" value="1"/>
</dbReference>
<dbReference type="Pfam" id="PF02416">
    <property type="entry name" value="TatA_B_E"/>
    <property type="match status" value="1"/>
</dbReference>
<feature type="coiled-coil region" evidence="10">
    <location>
        <begin position="53"/>
        <end position="80"/>
    </location>
</feature>
<keyword evidence="5 9" id="KW-0653">Protein transport</keyword>
<protein>
    <recommendedName>
        <fullName evidence="9">Sec-independent protein translocase protein TatB</fullName>
    </recommendedName>
</protein>
<dbReference type="NCBIfam" id="TIGR01410">
    <property type="entry name" value="tatB"/>
    <property type="match status" value="1"/>
</dbReference>
<dbReference type="EMBL" id="DROP01000094">
    <property type="protein sequence ID" value="HHI88586.1"/>
    <property type="molecule type" value="Genomic_DNA"/>
</dbReference>
<keyword evidence="10" id="KW-0175">Coiled coil</keyword>
<dbReference type="AlphaFoldDB" id="A0A7V5NWI4"/>
<dbReference type="Proteomes" id="UP000885806">
    <property type="component" value="Unassembled WGS sequence"/>
</dbReference>
<comment type="subcellular location">
    <subcellularLocation>
        <location evidence="9">Cell membrane</location>
        <topology evidence="9">Single-pass membrane protein</topology>
    </subcellularLocation>
    <subcellularLocation>
        <location evidence="1">Membrane</location>
        <topology evidence="1">Single-pass membrane protein</topology>
    </subcellularLocation>
</comment>
<evidence type="ECO:0000256" key="2">
    <source>
        <dbReference type="ARBA" id="ARBA00022448"/>
    </source>
</evidence>
<sequence>MIPQLGFSEILVLAILALVVVGPKDLPRLMRSVGQFVRRIKMLGQEFKDAFDQMGAEDELAELRKEIDELKSLAGEQSISDKAFEEEMRALDQDLRDSVAAPVTPSEPAPGPGPGTKPGEAPR</sequence>
<keyword evidence="3 9" id="KW-1003">Cell membrane</keyword>
<evidence type="ECO:0000256" key="1">
    <source>
        <dbReference type="ARBA" id="ARBA00004167"/>
    </source>
</evidence>
<dbReference type="GO" id="GO:0043953">
    <property type="term" value="P:protein transport by the Tat complex"/>
    <property type="evidence" value="ECO:0007669"/>
    <property type="project" value="UniProtKB-UniRule"/>
</dbReference>
<comment type="subunit">
    <text evidence="9">The Tat system comprises two distinct complexes: a TatABC complex, containing multiple copies of TatA, TatB and TatC subunits, and a separate TatA complex, containing only TatA subunits. Substrates initially bind to the TatABC complex, which probably triggers association of the separate TatA complex to form the active translocon.</text>
</comment>
<dbReference type="GO" id="GO:0008320">
    <property type="term" value="F:protein transmembrane transporter activity"/>
    <property type="evidence" value="ECO:0007669"/>
    <property type="project" value="UniProtKB-UniRule"/>
</dbReference>
<feature type="region of interest" description="Disordered" evidence="11">
    <location>
        <begin position="94"/>
        <end position="123"/>
    </location>
</feature>
<keyword evidence="2 9" id="KW-0813">Transport</keyword>
<feature type="transmembrane region" description="Helical" evidence="12">
    <location>
        <begin position="6"/>
        <end position="22"/>
    </location>
</feature>
<evidence type="ECO:0000256" key="5">
    <source>
        <dbReference type="ARBA" id="ARBA00022927"/>
    </source>
</evidence>
<evidence type="ECO:0000256" key="8">
    <source>
        <dbReference type="ARBA" id="ARBA00023136"/>
    </source>
</evidence>
<dbReference type="Gene3D" id="1.20.5.3310">
    <property type="match status" value="1"/>
</dbReference>
<evidence type="ECO:0000256" key="7">
    <source>
        <dbReference type="ARBA" id="ARBA00023010"/>
    </source>
</evidence>
<evidence type="ECO:0000256" key="9">
    <source>
        <dbReference type="HAMAP-Rule" id="MF_00237"/>
    </source>
</evidence>
<name>A0A7V5NWI4_9PROT</name>
<comment type="similarity">
    <text evidence="9">Belongs to the TatB family.</text>
</comment>
<evidence type="ECO:0000256" key="12">
    <source>
        <dbReference type="SAM" id="Phobius"/>
    </source>
</evidence>
<reference evidence="13" key="1">
    <citation type="journal article" date="2020" name="mSystems">
        <title>Genome- and Community-Level Interaction Insights into Carbon Utilization and Element Cycling Functions of Hydrothermarchaeota in Hydrothermal Sediment.</title>
        <authorList>
            <person name="Zhou Z."/>
            <person name="Liu Y."/>
            <person name="Xu W."/>
            <person name="Pan J."/>
            <person name="Luo Z.H."/>
            <person name="Li M."/>
        </authorList>
    </citation>
    <scope>NUCLEOTIDE SEQUENCE [LARGE SCALE GENOMIC DNA]</scope>
    <source>
        <strain evidence="13">HyVt-538</strain>
    </source>
</reference>
<evidence type="ECO:0000256" key="4">
    <source>
        <dbReference type="ARBA" id="ARBA00022692"/>
    </source>
</evidence>
<gene>
    <name evidence="9 13" type="primary">tatB</name>
    <name evidence="13" type="ORF">ENK01_01415</name>
</gene>